<organism evidence="1 2">
    <name type="scientific">Clavispora lusitaniae</name>
    <name type="common">Candida lusitaniae</name>
    <dbReference type="NCBI Taxonomy" id="36911"/>
    <lineage>
        <taxon>Eukaryota</taxon>
        <taxon>Fungi</taxon>
        <taxon>Dikarya</taxon>
        <taxon>Ascomycota</taxon>
        <taxon>Saccharomycotina</taxon>
        <taxon>Pichiomycetes</taxon>
        <taxon>Metschnikowiaceae</taxon>
        <taxon>Clavispora</taxon>
    </lineage>
</organism>
<evidence type="ECO:0000313" key="2">
    <source>
        <dbReference type="Proteomes" id="UP000326582"/>
    </source>
</evidence>
<proteinExistence type="predicted"/>
<dbReference type="Proteomes" id="UP000326582">
    <property type="component" value="Chromosome 4"/>
</dbReference>
<evidence type="ECO:0000313" key="1">
    <source>
        <dbReference type="EMBL" id="QFZ28488.1"/>
    </source>
</evidence>
<keyword evidence="2" id="KW-1185">Reference proteome</keyword>
<keyword evidence="1" id="KW-0808">Transferase</keyword>
<reference evidence="2" key="1">
    <citation type="journal article" date="2019" name="MBio">
        <title>Comparative genomics for the elucidation of multidrug resistance (MDR) in Candida lusitaniae.</title>
        <authorList>
            <person name="Kannan A."/>
            <person name="Asner S.A."/>
            <person name="Trachsel E."/>
            <person name="Kelly S."/>
            <person name="Parker J."/>
            <person name="Sanglard D."/>
        </authorList>
    </citation>
    <scope>NUCLEOTIDE SEQUENCE [LARGE SCALE GENOMIC DNA]</scope>
    <source>
        <strain evidence="2">P1</strain>
    </source>
</reference>
<keyword evidence="1" id="KW-0418">Kinase</keyword>
<name>A0ACD0WLP9_CLALS</name>
<sequence>MCPHVHTMDYDSTMSSSRENPVQHTMRSVLSVQSHVAHGYVGNKAATFPLQFLGWDVETINTVNFSNHTGYGSVRGNSITATDMAAIFKGLSEIRCTHDAIISGYIPSAELIDVLAYNVNCIKTENPDLLYICDPVMGDQGHLYVDDSCVEAYKRLLSTGKVDIITPNQFELELLCGFEIESQDTLLEAVTRVTKTYNVKHVVVSSLCGAIINESGVSDSLYCAVFSAEECRLVLFKIPVIESYFTGVGDLFTALLLDKFCSNKDNISRAVNQVLTIMADVLHLTHTLGIEDYCRQNKISAADINDKNILKSKMNDGDSMRFFELRIIESKRFYGYDQDGIFKPLLI</sequence>
<protein>
    <submittedName>
        <fullName evidence="1">Pyridoxal kinase</fullName>
    </submittedName>
</protein>
<accession>A0ACD0WLP9</accession>
<gene>
    <name evidence="1" type="ORF">EJF14_40530</name>
</gene>
<dbReference type="EMBL" id="CP038487">
    <property type="protein sequence ID" value="QFZ28488.1"/>
    <property type="molecule type" value="Genomic_DNA"/>
</dbReference>